<dbReference type="InterPro" id="IPR002048">
    <property type="entry name" value="EF_hand_dom"/>
</dbReference>
<dbReference type="CDD" id="cd00051">
    <property type="entry name" value="EFh"/>
    <property type="match status" value="1"/>
</dbReference>
<dbReference type="GO" id="GO:0005509">
    <property type="term" value="F:calcium ion binding"/>
    <property type="evidence" value="ECO:0007669"/>
    <property type="project" value="InterPro"/>
</dbReference>
<sequence>MSNTFLRSKTAAALLAVSASLGSAMFLANSATAQTTNQGTGQTMEQPSGQAAPSAGGQGMPQAAMPSSGGEIPQDQLVKLDLNKDGSVGREEYNQAMAAAFKNLDKNSDNALTAEEVGTILTTEQFAAVDANKDGKISSDEMITQVTSDFDAADTNKDGQLK</sequence>
<evidence type="ECO:0000313" key="5">
    <source>
        <dbReference type="Proteomes" id="UP000264036"/>
    </source>
</evidence>
<feature type="signal peptide" evidence="2">
    <location>
        <begin position="1"/>
        <end position="33"/>
    </location>
</feature>
<gene>
    <name evidence="4" type="ORF">DD666_02465</name>
</gene>
<dbReference type="SUPFAM" id="SSF47473">
    <property type="entry name" value="EF-hand"/>
    <property type="match status" value="1"/>
</dbReference>
<protein>
    <recommendedName>
        <fullName evidence="3">EF-hand domain-containing protein</fullName>
    </recommendedName>
</protein>
<dbReference type="Gene3D" id="1.10.238.10">
    <property type="entry name" value="EF-hand"/>
    <property type="match status" value="2"/>
</dbReference>
<feature type="domain" description="EF-hand" evidence="3">
    <location>
        <begin position="92"/>
        <end position="127"/>
    </location>
</feature>
<evidence type="ECO:0000256" key="2">
    <source>
        <dbReference type="SAM" id="SignalP"/>
    </source>
</evidence>
<name>A0A356LBD3_9BURK</name>
<evidence type="ECO:0000259" key="3">
    <source>
        <dbReference type="PROSITE" id="PS50222"/>
    </source>
</evidence>
<accession>A0A356LBD3</accession>
<comment type="caution">
    <text evidence="4">The sequence shown here is derived from an EMBL/GenBank/DDBJ whole genome shotgun (WGS) entry which is preliminary data.</text>
</comment>
<feature type="chain" id="PRO_5016678315" description="EF-hand domain-containing protein" evidence="2">
    <location>
        <begin position="34"/>
        <end position="162"/>
    </location>
</feature>
<evidence type="ECO:0000313" key="4">
    <source>
        <dbReference type="EMBL" id="HBP28262.1"/>
    </source>
</evidence>
<keyword evidence="2" id="KW-0732">Signal</keyword>
<proteinExistence type="predicted"/>
<evidence type="ECO:0000256" key="1">
    <source>
        <dbReference type="SAM" id="MobiDB-lite"/>
    </source>
</evidence>
<feature type="region of interest" description="Disordered" evidence="1">
    <location>
        <begin position="33"/>
        <end position="75"/>
    </location>
</feature>
<dbReference type="PROSITE" id="PS50222">
    <property type="entry name" value="EF_HAND_2"/>
    <property type="match status" value="1"/>
</dbReference>
<organism evidence="4 5">
    <name type="scientific">Advenella kashmirensis</name>
    <dbReference type="NCBI Taxonomy" id="310575"/>
    <lineage>
        <taxon>Bacteria</taxon>
        <taxon>Pseudomonadati</taxon>
        <taxon>Pseudomonadota</taxon>
        <taxon>Betaproteobacteria</taxon>
        <taxon>Burkholderiales</taxon>
        <taxon>Alcaligenaceae</taxon>
    </lineage>
</organism>
<dbReference type="EMBL" id="DOEK01000004">
    <property type="protein sequence ID" value="HBP28262.1"/>
    <property type="molecule type" value="Genomic_DNA"/>
</dbReference>
<dbReference type="AlphaFoldDB" id="A0A356LBD3"/>
<dbReference type="InterPro" id="IPR018247">
    <property type="entry name" value="EF_Hand_1_Ca_BS"/>
</dbReference>
<reference evidence="4 5" key="1">
    <citation type="journal article" date="2018" name="Nat. Biotechnol.">
        <title>A standardized bacterial taxonomy based on genome phylogeny substantially revises the tree of life.</title>
        <authorList>
            <person name="Parks D.H."/>
            <person name="Chuvochina M."/>
            <person name="Waite D.W."/>
            <person name="Rinke C."/>
            <person name="Skarshewski A."/>
            <person name="Chaumeil P.A."/>
            <person name="Hugenholtz P."/>
        </authorList>
    </citation>
    <scope>NUCLEOTIDE SEQUENCE [LARGE SCALE GENOMIC DNA]</scope>
    <source>
        <strain evidence="4">UBA10707</strain>
    </source>
</reference>
<dbReference type="Pfam" id="PF13202">
    <property type="entry name" value="EF-hand_5"/>
    <property type="match status" value="4"/>
</dbReference>
<dbReference type="InterPro" id="IPR011992">
    <property type="entry name" value="EF-hand-dom_pair"/>
</dbReference>
<dbReference type="PROSITE" id="PS00018">
    <property type="entry name" value="EF_HAND_1"/>
    <property type="match status" value="1"/>
</dbReference>
<feature type="compositionally biased region" description="Low complexity" evidence="1">
    <location>
        <begin position="33"/>
        <end position="66"/>
    </location>
</feature>
<dbReference type="Proteomes" id="UP000264036">
    <property type="component" value="Unassembled WGS sequence"/>
</dbReference>